<sequence length="296" mass="33041">VAERKLYTVSELTRDWGMSREEAMQLGNHKDDYWPAITAREGVYNEASDNELGGTQDATTLKECFHCYMQLDINDNGQYERYHILVGGPDSQKLINIETVPFMCFVTGSPVPMPHRVEGQGMYSLMSEVQDSKTAVLRQYVDNLAVMNQSRVAYDEDTVNVKHLTNGRINGVVACKGPPMNSLAPLPSNDIGQTAIQGMSYLDLVRSSRGGASVDMNTAEAQVMKSSAEAAGAMKLSRETMAGWFCNNLVQSLMKGTFILVHRTLREYFNEELGAKVRGKWSKTNPSQWQERNHVV</sequence>
<feature type="non-terminal residue" evidence="1">
    <location>
        <position position="1"/>
    </location>
</feature>
<protein>
    <submittedName>
        <fullName evidence="1">Uncharacterized protein</fullName>
    </submittedName>
</protein>
<reference evidence="1" key="1">
    <citation type="journal article" date="2014" name="Front. Microbiol.">
        <title>High frequency of phylogenetically diverse reductive dehalogenase-homologous genes in deep subseafloor sedimentary metagenomes.</title>
        <authorList>
            <person name="Kawai M."/>
            <person name="Futagami T."/>
            <person name="Toyoda A."/>
            <person name="Takaki Y."/>
            <person name="Nishi S."/>
            <person name="Hori S."/>
            <person name="Arai W."/>
            <person name="Tsubouchi T."/>
            <person name="Morono Y."/>
            <person name="Uchiyama I."/>
            <person name="Ito T."/>
            <person name="Fujiyama A."/>
            <person name="Inagaki F."/>
            <person name="Takami H."/>
        </authorList>
    </citation>
    <scope>NUCLEOTIDE SEQUENCE</scope>
    <source>
        <strain evidence="1">Expedition CK06-06</strain>
    </source>
</reference>
<name>X0UCZ6_9ZZZZ</name>
<dbReference type="Pfam" id="PF23899">
    <property type="entry name" value="SU10_portal"/>
    <property type="match status" value="1"/>
</dbReference>
<organism evidence="1">
    <name type="scientific">marine sediment metagenome</name>
    <dbReference type="NCBI Taxonomy" id="412755"/>
    <lineage>
        <taxon>unclassified sequences</taxon>
        <taxon>metagenomes</taxon>
        <taxon>ecological metagenomes</taxon>
    </lineage>
</organism>
<dbReference type="InterPro" id="IPR056909">
    <property type="entry name" value="SU10_portal"/>
</dbReference>
<accession>X0UCZ6</accession>
<dbReference type="AlphaFoldDB" id="X0UCZ6"/>
<gene>
    <name evidence="1" type="ORF">S01H1_19843</name>
</gene>
<feature type="non-terminal residue" evidence="1">
    <location>
        <position position="296"/>
    </location>
</feature>
<proteinExistence type="predicted"/>
<dbReference type="EMBL" id="BARS01010771">
    <property type="protein sequence ID" value="GAF97191.1"/>
    <property type="molecule type" value="Genomic_DNA"/>
</dbReference>
<evidence type="ECO:0000313" key="1">
    <source>
        <dbReference type="EMBL" id="GAF97191.1"/>
    </source>
</evidence>
<comment type="caution">
    <text evidence="1">The sequence shown here is derived from an EMBL/GenBank/DDBJ whole genome shotgun (WGS) entry which is preliminary data.</text>
</comment>